<organism evidence="2 3">
    <name type="scientific">Amycolatopsis pretoriensis</name>
    <dbReference type="NCBI Taxonomy" id="218821"/>
    <lineage>
        <taxon>Bacteria</taxon>
        <taxon>Bacillati</taxon>
        <taxon>Actinomycetota</taxon>
        <taxon>Actinomycetes</taxon>
        <taxon>Pseudonocardiales</taxon>
        <taxon>Pseudonocardiaceae</taxon>
        <taxon>Amycolatopsis</taxon>
    </lineage>
</organism>
<dbReference type="OrthoDB" id="9806039at2"/>
<dbReference type="RefSeq" id="WP_086678895.1">
    <property type="nucleotide sequence ID" value="NZ_FNUJ01000005.1"/>
</dbReference>
<protein>
    <submittedName>
        <fullName evidence="2">DNA binding domain-containing protein, excisionase family</fullName>
    </submittedName>
</protein>
<dbReference type="Pfam" id="PF12728">
    <property type="entry name" value="HTH_17"/>
    <property type="match status" value="1"/>
</dbReference>
<evidence type="ECO:0000313" key="2">
    <source>
        <dbReference type="EMBL" id="SEF30138.1"/>
    </source>
</evidence>
<dbReference type="Proteomes" id="UP000198878">
    <property type="component" value="Unassembled WGS sequence"/>
</dbReference>
<dbReference type="NCBIfam" id="TIGR01764">
    <property type="entry name" value="excise"/>
    <property type="match status" value="1"/>
</dbReference>
<name>A0A1H5QXS6_9PSEU</name>
<dbReference type="GO" id="GO:0003677">
    <property type="term" value="F:DNA binding"/>
    <property type="evidence" value="ECO:0007669"/>
    <property type="project" value="InterPro"/>
</dbReference>
<dbReference type="EMBL" id="FNUJ01000005">
    <property type="protein sequence ID" value="SEF30138.1"/>
    <property type="molecule type" value="Genomic_DNA"/>
</dbReference>
<dbReference type="InterPro" id="IPR041657">
    <property type="entry name" value="HTH_17"/>
</dbReference>
<evidence type="ECO:0000313" key="3">
    <source>
        <dbReference type="Proteomes" id="UP000198878"/>
    </source>
</evidence>
<reference evidence="3" key="1">
    <citation type="submission" date="2016-10" db="EMBL/GenBank/DDBJ databases">
        <authorList>
            <person name="Varghese N."/>
            <person name="Submissions S."/>
        </authorList>
    </citation>
    <scope>NUCLEOTIDE SEQUENCE [LARGE SCALE GENOMIC DNA]</scope>
    <source>
        <strain evidence="3">DSM 44654</strain>
    </source>
</reference>
<keyword evidence="3" id="KW-1185">Reference proteome</keyword>
<accession>A0A1H5QXS6</accession>
<dbReference type="STRING" id="218821.SAMN05421837_10525"/>
<gene>
    <name evidence="2" type="ORF">SAMN05421837_10525</name>
</gene>
<proteinExistence type="predicted"/>
<feature type="domain" description="Helix-turn-helix" evidence="1">
    <location>
        <begin position="15"/>
        <end position="62"/>
    </location>
</feature>
<dbReference type="AlphaFoldDB" id="A0A1H5QXS6"/>
<sequence>MDTAITPAAVPTRHLYTVEEAKQLLSMSRSVIYEQLRAGRLGSVKQGRARLIPAKAIQQYVEMLISEAEVTGYGHAA</sequence>
<dbReference type="InterPro" id="IPR010093">
    <property type="entry name" value="SinI_DNA-bd"/>
</dbReference>
<evidence type="ECO:0000259" key="1">
    <source>
        <dbReference type="Pfam" id="PF12728"/>
    </source>
</evidence>